<dbReference type="GO" id="GO:0000175">
    <property type="term" value="F:3'-5'-RNA exonuclease activity"/>
    <property type="evidence" value="ECO:0007669"/>
    <property type="project" value="InterPro"/>
</dbReference>
<sequence>MNDFVTKMHTTSGLLELIKVSTVSEAEAMQQTLDFIKVHSPESGKIPLCGNSIRTDRSFLAKHMPDIENWLPYRCVAVSTVKELVRRWYPGVEHGRPTSAGQSHRAMDDIRDSVAEMAYYRDRVFRTPDELKKSAT</sequence>
<organism evidence="6">
    <name type="scientific">freshwater metagenome</name>
    <dbReference type="NCBI Taxonomy" id="449393"/>
    <lineage>
        <taxon>unclassified sequences</taxon>
        <taxon>metagenomes</taxon>
        <taxon>ecological metagenomes</taxon>
    </lineage>
</organism>
<dbReference type="EMBL" id="CAEZTI010000096">
    <property type="protein sequence ID" value="CAB4564310.1"/>
    <property type="molecule type" value="Genomic_DNA"/>
</dbReference>
<keyword evidence="3" id="KW-0378">Hydrolase</keyword>
<accession>A0A6J6DJV9</accession>
<evidence type="ECO:0000256" key="4">
    <source>
        <dbReference type="ARBA" id="ARBA00022839"/>
    </source>
</evidence>
<evidence type="ECO:0000256" key="2">
    <source>
        <dbReference type="ARBA" id="ARBA00022722"/>
    </source>
</evidence>
<evidence type="ECO:0000259" key="5">
    <source>
        <dbReference type="Pfam" id="PF00929"/>
    </source>
</evidence>
<evidence type="ECO:0000313" key="6">
    <source>
        <dbReference type="EMBL" id="CAB4564310.1"/>
    </source>
</evidence>
<comment type="similarity">
    <text evidence="1">Belongs to the oligoribonuclease family.</text>
</comment>
<dbReference type="Gene3D" id="3.30.420.10">
    <property type="entry name" value="Ribonuclease H-like superfamily/Ribonuclease H"/>
    <property type="match status" value="1"/>
</dbReference>
<keyword evidence="2" id="KW-0540">Nuclease</keyword>
<evidence type="ECO:0000256" key="1">
    <source>
        <dbReference type="ARBA" id="ARBA00009921"/>
    </source>
</evidence>
<dbReference type="PANTHER" id="PTHR11046">
    <property type="entry name" value="OLIGORIBONUCLEASE, MITOCHONDRIAL"/>
    <property type="match status" value="1"/>
</dbReference>
<dbReference type="InterPro" id="IPR022894">
    <property type="entry name" value="Oligoribonuclease"/>
</dbReference>
<name>A0A6J6DJV9_9ZZZZ</name>
<keyword evidence="4" id="KW-0269">Exonuclease</keyword>
<dbReference type="InterPro" id="IPR036397">
    <property type="entry name" value="RNaseH_sf"/>
</dbReference>
<dbReference type="PANTHER" id="PTHR11046:SF0">
    <property type="entry name" value="OLIGORIBONUCLEASE, MITOCHONDRIAL"/>
    <property type="match status" value="1"/>
</dbReference>
<protein>
    <submittedName>
        <fullName evidence="6">Unannotated protein</fullName>
    </submittedName>
</protein>
<dbReference type="GO" id="GO:0003676">
    <property type="term" value="F:nucleic acid binding"/>
    <property type="evidence" value="ECO:0007669"/>
    <property type="project" value="InterPro"/>
</dbReference>
<dbReference type="Pfam" id="PF00929">
    <property type="entry name" value="RNase_T"/>
    <property type="match status" value="1"/>
</dbReference>
<dbReference type="InterPro" id="IPR013520">
    <property type="entry name" value="Ribonucl_H"/>
</dbReference>
<dbReference type="InterPro" id="IPR012337">
    <property type="entry name" value="RNaseH-like_sf"/>
</dbReference>
<gene>
    <name evidence="6" type="ORF">UFOPK1619_00571</name>
</gene>
<reference evidence="6" key="1">
    <citation type="submission" date="2020-05" db="EMBL/GenBank/DDBJ databases">
        <authorList>
            <person name="Chiriac C."/>
            <person name="Salcher M."/>
            <person name="Ghai R."/>
            <person name="Kavagutti S V."/>
        </authorList>
    </citation>
    <scope>NUCLEOTIDE SEQUENCE</scope>
</reference>
<dbReference type="CDD" id="cd06135">
    <property type="entry name" value="Orn"/>
    <property type="match status" value="1"/>
</dbReference>
<feature type="domain" description="Exonuclease" evidence="5">
    <location>
        <begin position="1"/>
        <end position="116"/>
    </location>
</feature>
<evidence type="ECO:0000256" key="3">
    <source>
        <dbReference type="ARBA" id="ARBA00022801"/>
    </source>
</evidence>
<dbReference type="SUPFAM" id="SSF53098">
    <property type="entry name" value="Ribonuclease H-like"/>
    <property type="match status" value="1"/>
</dbReference>
<proteinExistence type="inferred from homology"/>
<dbReference type="NCBIfam" id="NF003765">
    <property type="entry name" value="PRK05359.1"/>
    <property type="match status" value="1"/>
</dbReference>
<dbReference type="AlphaFoldDB" id="A0A6J6DJV9"/>